<reference evidence="1" key="1">
    <citation type="journal article" date="2015" name="Nature">
        <title>Complex archaea that bridge the gap between prokaryotes and eukaryotes.</title>
        <authorList>
            <person name="Spang A."/>
            <person name="Saw J.H."/>
            <person name="Jorgensen S.L."/>
            <person name="Zaremba-Niedzwiedzka K."/>
            <person name="Martijn J."/>
            <person name="Lind A.E."/>
            <person name="van Eijk R."/>
            <person name="Schleper C."/>
            <person name="Guy L."/>
            <person name="Ettema T.J."/>
        </authorList>
    </citation>
    <scope>NUCLEOTIDE SEQUENCE</scope>
</reference>
<accession>A0A0F9NE37</accession>
<dbReference type="EMBL" id="LAZR01004262">
    <property type="protein sequence ID" value="KKN10237.1"/>
    <property type="molecule type" value="Genomic_DNA"/>
</dbReference>
<proteinExistence type="predicted"/>
<protein>
    <submittedName>
        <fullName evidence="1">Uncharacterized protein</fullName>
    </submittedName>
</protein>
<name>A0A0F9NE37_9ZZZZ</name>
<dbReference type="AlphaFoldDB" id="A0A0F9NE37"/>
<sequence>IEILPPNALTTFTFNYENAQELKTLFTQEMLKKGYLASLSVYVSYSHTKEIVEEYFNAVDETFKIIDQGIKGNKISDLLEGPVAHSGFQRLT</sequence>
<evidence type="ECO:0000313" key="1">
    <source>
        <dbReference type="EMBL" id="KKN10237.1"/>
    </source>
</evidence>
<organism evidence="1">
    <name type="scientific">marine sediment metagenome</name>
    <dbReference type="NCBI Taxonomy" id="412755"/>
    <lineage>
        <taxon>unclassified sequences</taxon>
        <taxon>metagenomes</taxon>
        <taxon>ecological metagenomes</taxon>
    </lineage>
</organism>
<gene>
    <name evidence="1" type="ORF">LCGC14_1038510</name>
</gene>
<comment type="caution">
    <text evidence="1">The sequence shown here is derived from an EMBL/GenBank/DDBJ whole genome shotgun (WGS) entry which is preliminary data.</text>
</comment>
<feature type="non-terminal residue" evidence="1">
    <location>
        <position position="1"/>
    </location>
</feature>